<protein>
    <recommendedName>
        <fullName evidence="4">F-box domain-containing protein</fullName>
    </recommendedName>
</protein>
<dbReference type="AlphaFoldDB" id="A0A9P5YXT3"/>
<keyword evidence="3" id="KW-1185">Reference proteome</keyword>
<organism evidence="2 3">
    <name type="scientific">Pholiota conissans</name>
    <dbReference type="NCBI Taxonomy" id="109636"/>
    <lineage>
        <taxon>Eukaryota</taxon>
        <taxon>Fungi</taxon>
        <taxon>Dikarya</taxon>
        <taxon>Basidiomycota</taxon>
        <taxon>Agaricomycotina</taxon>
        <taxon>Agaricomycetes</taxon>
        <taxon>Agaricomycetidae</taxon>
        <taxon>Agaricales</taxon>
        <taxon>Agaricineae</taxon>
        <taxon>Strophariaceae</taxon>
        <taxon>Pholiota</taxon>
    </lineage>
</organism>
<reference evidence="2" key="1">
    <citation type="submission" date="2020-11" db="EMBL/GenBank/DDBJ databases">
        <authorList>
            <consortium name="DOE Joint Genome Institute"/>
            <person name="Ahrendt S."/>
            <person name="Riley R."/>
            <person name="Andreopoulos W."/>
            <person name="Labutti K."/>
            <person name="Pangilinan J."/>
            <person name="Ruiz-Duenas F.J."/>
            <person name="Barrasa J.M."/>
            <person name="Sanchez-Garcia M."/>
            <person name="Camarero S."/>
            <person name="Miyauchi S."/>
            <person name="Serrano A."/>
            <person name="Linde D."/>
            <person name="Babiker R."/>
            <person name="Drula E."/>
            <person name="Ayuso-Fernandez I."/>
            <person name="Pacheco R."/>
            <person name="Padilla G."/>
            <person name="Ferreira P."/>
            <person name="Barriuso J."/>
            <person name="Kellner H."/>
            <person name="Castanera R."/>
            <person name="Alfaro M."/>
            <person name="Ramirez L."/>
            <person name="Pisabarro A.G."/>
            <person name="Kuo A."/>
            <person name="Tritt A."/>
            <person name="Lipzen A."/>
            <person name="He G."/>
            <person name="Yan M."/>
            <person name="Ng V."/>
            <person name="Cullen D."/>
            <person name="Martin F."/>
            <person name="Rosso M.-N."/>
            <person name="Henrissat B."/>
            <person name="Hibbett D."/>
            <person name="Martinez A.T."/>
            <person name="Grigoriev I.V."/>
        </authorList>
    </citation>
    <scope>NUCLEOTIDE SEQUENCE</scope>
    <source>
        <strain evidence="2">CIRM-BRFM 674</strain>
    </source>
</reference>
<name>A0A9P5YXT3_9AGAR</name>
<gene>
    <name evidence="2" type="ORF">BDN70DRAFT_838299</name>
</gene>
<evidence type="ECO:0000313" key="3">
    <source>
        <dbReference type="Proteomes" id="UP000807469"/>
    </source>
</evidence>
<evidence type="ECO:0000256" key="1">
    <source>
        <dbReference type="SAM" id="Coils"/>
    </source>
</evidence>
<sequence length="581" mass="66309">MSTLISPFSELLGTNYIPSNQEREHICQFLAEPEHEAQTVRTKVSQLQKQLAEAKTRREELEATILQHRRLFTPFRRIPDNILSTIFLHSLPHQWNAAISISEPPLRLSYVCKKWRRVAFNTPDLWAALHIASLKSCCGKQTKWKSERHASHLQAISQWLGRSGDRPLSVSMDRYLCHFDTYLQFLLSFSHRWFKIRLDVNDSAISRTLASISPEDVPVLEVLTLKFRETTAEIQPLWESSGGLMKTKSLRTVFIRGFPSNLANIGLDWSHLTSLKLCEPHMADCASSPAEAYMIFSTCKNLVHLTIAIADPIVAPLQYPFARPGPTLFLPHLQTFSVNDRYYFTVLLFRAIDAPSLNSLFYSTIFWPSPKRPSPLVTLLSRNGGSVHTLTVDPNYMSREDLVNCSESAPLLANLVCRPSSIVPSKDEREGLKRLERTGESIHMQKMLEYLEPMSDGQCLLPRMQSITITRYSYESNVIHEDAVLSFLRKRMEAATSRTTAVEILSLKKVDISLGYFDQKKLDIPSLLADYTRDGLDLRLTDYFKKIQYTPTVVADPGVFCQRAGIKSPKPLREYTIYDYD</sequence>
<dbReference type="Proteomes" id="UP000807469">
    <property type="component" value="Unassembled WGS sequence"/>
</dbReference>
<dbReference type="OrthoDB" id="3063971at2759"/>
<comment type="caution">
    <text evidence="2">The sequence shown here is derived from an EMBL/GenBank/DDBJ whole genome shotgun (WGS) entry which is preliminary data.</text>
</comment>
<dbReference type="Gene3D" id="1.20.1280.50">
    <property type="match status" value="1"/>
</dbReference>
<feature type="coiled-coil region" evidence="1">
    <location>
        <begin position="37"/>
        <end position="71"/>
    </location>
</feature>
<dbReference type="EMBL" id="MU155271">
    <property type="protein sequence ID" value="KAF9477131.1"/>
    <property type="molecule type" value="Genomic_DNA"/>
</dbReference>
<evidence type="ECO:0000313" key="2">
    <source>
        <dbReference type="EMBL" id="KAF9477131.1"/>
    </source>
</evidence>
<accession>A0A9P5YXT3</accession>
<proteinExistence type="predicted"/>
<keyword evidence="1" id="KW-0175">Coiled coil</keyword>
<evidence type="ECO:0008006" key="4">
    <source>
        <dbReference type="Google" id="ProtNLM"/>
    </source>
</evidence>